<dbReference type="PANTHER" id="PTHR43003">
    <property type="entry name" value="DNA-3-METHYLADENINE GLYCOSYLASE"/>
    <property type="match status" value="1"/>
</dbReference>
<keyword evidence="11" id="KW-0010">Activator</keyword>
<evidence type="ECO:0000256" key="12">
    <source>
        <dbReference type="ARBA" id="ARBA00023163"/>
    </source>
</evidence>
<dbReference type="InterPro" id="IPR018060">
    <property type="entry name" value="HTH_AraC"/>
</dbReference>
<evidence type="ECO:0000256" key="4">
    <source>
        <dbReference type="ARBA" id="ARBA00022603"/>
    </source>
</evidence>
<evidence type="ECO:0000259" key="14">
    <source>
        <dbReference type="PROSITE" id="PS01124"/>
    </source>
</evidence>
<dbReference type="GO" id="GO:0008725">
    <property type="term" value="F:DNA-3-methyladenine glycosylase activity"/>
    <property type="evidence" value="ECO:0007669"/>
    <property type="project" value="TreeGrafter"/>
</dbReference>
<dbReference type="GO" id="GO:0006307">
    <property type="term" value="P:DNA alkylation repair"/>
    <property type="evidence" value="ECO:0007669"/>
    <property type="project" value="TreeGrafter"/>
</dbReference>
<dbReference type="AlphaFoldDB" id="A0A1E8CNG3"/>
<dbReference type="SMART" id="SM00342">
    <property type="entry name" value="HTH_ARAC"/>
    <property type="match status" value="1"/>
</dbReference>
<dbReference type="GO" id="GO:0032131">
    <property type="term" value="F:alkylated DNA binding"/>
    <property type="evidence" value="ECO:0007669"/>
    <property type="project" value="TreeGrafter"/>
</dbReference>
<evidence type="ECO:0000256" key="8">
    <source>
        <dbReference type="ARBA" id="ARBA00022833"/>
    </source>
</evidence>
<keyword evidence="9" id="KW-0805">Transcription regulation</keyword>
<evidence type="ECO:0000256" key="9">
    <source>
        <dbReference type="ARBA" id="ARBA00023015"/>
    </source>
</evidence>
<evidence type="ECO:0000313" key="15">
    <source>
        <dbReference type="EMBL" id="OFE14026.1"/>
    </source>
</evidence>
<dbReference type="SUPFAM" id="SSF55945">
    <property type="entry name" value="TATA-box binding protein-like"/>
    <property type="match status" value="1"/>
</dbReference>
<dbReference type="PANTHER" id="PTHR43003:SF13">
    <property type="entry name" value="DNA-3-METHYLADENINE GLYCOSYLASE 2"/>
    <property type="match status" value="1"/>
</dbReference>
<dbReference type="Pfam" id="PF00730">
    <property type="entry name" value="HhH-GPD"/>
    <property type="match status" value="1"/>
</dbReference>
<proteinExistence type="predicted"/>
<dbReference type="Gene3D" id="1.10.340.30">
    <property type="entry name" value="Hypothetical protein, domain 2"/>
    <property type="match status" value="1"/>
</dbReference>
<dbReference type="InterPro" id="IPR037046">
    <property type="entry name" value="AlkA_N_sf"/>
</dbReference>
<dbReference type="Gene3D" id="3.40.10.10">
    <property type="entry name" value="DNA Methylphosphotriester Repair Domain"/>
    <property type="match status" value="1"/>
</dbReference>
<dbReference type="Gene3D" id="1.10.10.60">
    <property type="entry name" value="Homeodomain-like"/>
    <property type="match status" value="1"/>
</dbReference>
<keyword evidence="13" id="KW-0234">DNA repair</keyword>
<accession>A0A1E8CNG3</accession>
<evidence type="ECO:0000256" key="11">
    <source>
        <dbReference type="ARBA" id="ARBA00023159"/>
    </source>
</evidence>
<evidence type="ECO:0000256" key="1">
    <source>
        <dbReference type="ARBA" id="ARBA00000086"/>
    </source>
</evidence>
<dbReference type="SMART" id="SM00478">
    <property type="entry name" value="ENDO3c"/>
    <property type="match status" value="1"/>
</dbReference>
<sequence>MNLATEHCYPIVQARDARFDGLFFVGVSSTGVYCRPVCTVRTPGRQRCTFYANAASAEAAGYRPCLRCRPELAPGRAPIDSVRQSAGLLFDAIQAGALATGNVEDLAADFGLSSRQLRRIVSTEYGVTPLALERTRRLLLAKQLLTDSPLRIVDVAFACGFASVRQFNRIFAQHYRLNPHTLRRNKGVQSGDSVPIKLGFRGPLAWDALAGFLAGRGSGRTEMLQSRQYVRTVAIDEHEGWIAAQPDTGSVLKVEVSLSLLPVLPQLQIRLRRLFDLDASPLIIDQQLGSNPRLRDMVLRTPGLRVPGAMDGFELALRAIVGQQVSVKSATTVFARFVECFGRSMVTPFPQLDRLAPTAEAVARADLSQLIALGLTGKRAATVLALARAVAEKEILLAPSADSEQVRARLLALPGIGPWTTEYIAMRALGDPDAFPASDLALMKIMGTDKPKVLQAEAEAWRPWRAYAAIHVWHSLSAGG</sequence>
<dbReference type="STRING" id="1524254.PHACT_08310"/>
<comment type="cofactor">
    <cofactor evidence="2">
        <name>Zn(2+)</name>
        <dbReference type="ChEBI" id="CHEBI:29105"/>
    </cofactor>
</comment>
<keyword evidence="16" id="KW-1185">Reference proteome</keyword>
<dbReference type="InterPro" id="IPR010316">
    <property type="entry name" value="AlkA_N"/>
</dbReference>
<dbReference type="GO" id="GO:0008270">
    <property type="term" value="F:zinc ion binding"/>
    <property type="evidence" value="ECO:0007669"/>
    <property type="project" value="InterPro"/>
</dbReference>
<dbReference type="GO" id="GO:0032259">
    <property type="term" value="P:methylation"/>
    <property type="evidence" value="ECO:0007669"/>
    <property type="project" value="UniProtKB-KW"/>
</dbReference>
<dbReference type="GO" id="GO:0032993">
    <property type="term" value="C:protein-DNA complex"/>
    <property type="evidence" value="ECO:0007669"/>
    <property type="project" value="TreeGrafter"/>
</dbReference>
<evidence type="ECO:0000256" key="7">
    <source>
        <dbReference type="ARBA" id="ARBA00022763"/>
    </source>
</evidence>
<keyword evidence="8" id="KW-0862">Zinc</keyword>
<organism evidence="15 16">
    <name type="scientific">Pseudohongiella acticola</name>
    <dbReference type="NCBI Taxonomy" id="1524254"/>
    <lineage>
        <taxon>Bacteria</taxon>
        <taxon>Pseudomonadati</taxon>
        <taxon>Pseudomonadota</taxon>
        <taxon>Gammaproteobacteria</taxon>
        <taxon>Pseudomonadales</taxon>
        <taxon>Pseudohongiellaceae</taxon>
        <taxon>Pseudohongiella</taxon>
    </lineage>
</organism>
<dbReference type="Pfam" id="PF06029">
    <property type="entry name" value="AlkA_N"/>
    <property type="match status" value="1"/>
</dbReference>
<dbReference type="Proteomes" id="UP000175669">
    <property type="component" value="Unassembled WGS sequence"/>
</dbReference>
<dbReference type="InterPro" id="IPR035451">
    <property type="entry name" value="Ada-like_dom_sf"/>
</dbReference>
<dbReference type="EMBL" id="MASR01000001">
    <property type="protein sequence ID" value="OFE14026.1"/>
    <property type="molecule type" value="Genomic_DNA"/>
</dbReference>
<dbReference type="CDD" id="cd00056">
    <property type="entry name" value="ENDO3c"/>
    <property type="match status" value="1"/>
</dbReference>
<evidence type="ECO:0000256" key="10">
    <source>
        <dbReference type="ARBA" id="ARBA00023125"/>
    </source>
</evidence>
<dbReference type="GO" id="GO:0009893">
    <property type="term" value="P:positive regulation of metabolic process"/>
    <property type="evidence" value="ECO:0007669"/>
    <property type="project" value="UniProtKB-ARBA"/>
</dbReference>
<dbReference type="GO" id="GO:0008168">
    <property type="term" value="F:methyltransferase activity"/>
    <property type="evidence" value="ECO:0007669"/>
    <property type="project" value="UniProtKB-KW"/>
</dbReference>
<keyword evidence="5" id="KW-0808">Transferase</keyword>
<keyword evidence="6" id="KW-0479">Metal-binding</keyword>
<keyword evidence="7" id="KW-0227">DNA damage</keyword>
<dbReference type="OrthoDB" id="9811249at2"/>
<dbReference type="GO" id="GO:0005737">
    <property type="term" value="C:cytoplasm"/>
    <property type="evidence" value="ECO:0007669"/>
    <property type="project" value="TreeGrafter"/>
</dbReference>
<dbReference type="GO" id="GO:0043916">
    <property type="term" value="F:DNA-7-methylguanine glycosylase activity"/>
    <property type="evidence" value="ECO:0007669"/>
    <property type="project" value="TreeGrafter"/>
</dbReference>
<protein>
    <recommendedName>
        <fullName evidence="3">DNA-3-methyladenine glycosylase II</fullName>
        <ecNumber evidence="3">3.2.2.21</ecNumber>
    </recommendedName>
</protein>
<dbReference type="GO" id="GO:0003700">
    <property type="term" value="F:DNA-binding transcription factor activity"/>
    <property type="evidence" value="ECO:0007669"/>
    <property type="project" value="InterPro"/>
</dbReference>
<dbReference type="InterPro" id="IPR004026">
    <property type="entry name" value="Ada_DNA_repair_Zn-bd"/>
</dbReference>
<dbReference type="EC" id="3.2.2.21" evidence="3"/>
<dbReference type="GO" id="GO:0043565">
    <property type="term" value="F:sequence-specific DNA binding"/>
    <property type="evidence" value="ECO:0007669"/>
    <property type="project" value="InterPro"/>
</dbReference>
<dbReference type="Pfam" id="PF02805">
    <property type="entry name" value="Ada_Zn_binding"/>
    <property type="match status" value="1"/>
</dbReference>
<feature type="domain" description="HTH araC/xylS-type" evidence="14">
    <location>
        <begin position="83"/>
        <end position="185"/>
    </location>
</feature>
<comment type="catalytic activity">
    <reaction evidence="1">
        <text>Hydrolysis of alkylated DNA, releasing 3-methyladenine, 3-methylguanine, 7-methylguanine and 7-methyladenine.</text>
        <dbReference type="EC" id="3.2.2.21"/>
    </reaction>
</comment>
<keyword evidence="10" id="KW-0238">DNA-binding</keyword>
<dbReference type="InterPro" id="IPR011257">
    <property type="entry name" value="DNA_glycosylase"/>
</dbReference>
<keyword evidence="12" id="KW-0804">Transcription</keyword>
<dbReference type="Pfam" id="PF12833">
    <property type="entry name" value="HTH_18"/>
    <property type="match status" value="1"/>
</dbReference>
<dbReference type="InterPro" id="IPR051912">
    <property type="entry name" value="Alkylbase_DNA_Glycosylase/TA"/>
</dbReference>
<keyword evidence="4" id="KW-0489">Methyltransferase</keyword>
<dbReference type="InterPro" id="IPR003265">
    <property type="entry name" value="HhH-GPD_domain"/>
</dbReference>
<reference evidence="16" key="1">
    <citation type="submission" date="2016-07" db="EMBL/GenBank/DDBJ databases">
        <authorList>
            <person name="Florea S."/>
            <person name="Webb J.S."/>
            <person name="Jaromczyk J."/>
            <person name="Schardl C.L."/>
        </authorList>
    </citation>
    <scope>NUCLEOTIDE SEQUENCE [LARGE SCALE GENOMIC DNA]</scope>
    <source>
        <strain evidence="16">KCTC 42131</strain>
    </source>
</reference>
<dbReference type="InterPro" id="IPR009057">
    <property type="entry name" value="Homeodomain-like_sf"/>
</dbReference>
<dbReference type="SMART" id="SM01009">
    <property type="entry name" value="AlkA_N"/>
    <property type="match status" value="1"/>
</dbReference>
<comment type="caution">
    <text evidence="15">The sequence shown here is derived from an EMBL/GenBank/DDBJ whole genome shotgun (WGS) entry which is preliminary data.</text>
</comment>
<dbReference type="Gene3D" id="3.30.310.20">
    <property type="entry name" value="DNA-3-methyladenine glycosylase AlkA, N-terminal domain"/>
    <property type="match status" value="1"/>
</dbReference>
<evidence type="ECO:0000256" key="3">
    <source>
        <dbReference type="ARBA" id="ARBA00012000"/>
    </source>
</evidence>
<evidence type="ECO:0000313" key="16">
    <source>
        <dbReference type="Proteomes" id="UP000175669"/>
    </source>
</evidence>
<dbReference type="GO" id="GO:0006285">
    <property type="term" value="P:base-excision repair, AP site formation"/>
    <property type="evidence" value="ECO:0007669"/>
    <property type="project" value="TreeGrafter"/>
</dbReference>
<dbReference type="SUPFAM" id="SSF57884">
    <property type="entry name" value="Ada DNA repair protein, N-terminal domain (N-Ada 10)"/>
    <property type="match status" value="1"/>
</dbReference>
<dbReference type="SUPFAM" id="SSF46689">
    <property type="entry name" value="Homeodomain-like"/>
    <property type="match status" value="1"/>
</dbReference>
<dbReference type="PROSITE" id="PS01124">
    <property type="entry name" value="HTH_ARAC_FAMILY_2"/>
    <property type="match status" value="1"/>
</dbReference>
<evidence type="ECO:0000256" key="13">
    <source>
        <dbReference type="ARBA" id="ARBA00023204"/>
    </source>
</evidence>
<dbReference type="InterPro" id="IPR018062">
    <property type="entry name" value="HTH_AraC-typ_CS"/>
</dbReference>
<evidence type="ECO:0000256" key="6">
    <source>
        <dbReference type="ARBA" id="ARBA00022723"/>
    </source>
</evidence>
<dbReference type="SUPFAM" id="SSF48150">
    <property type="entry name" value="DNA-glycosylase"/>
    <property type="match status" value="1"/>
</dbReference>
<evidence type="ECO:0000256" key="2">
    <source>
        <dbReference type="ARBA" id="ARBA00001947"/>
    </source>
</evidence>
<name>A0A1E8CNG3_9GAMM</name>
<gene>
    <name evidence="15" type="ORF">PHACT_08310</name>
</gene>
<dbReference type="Gene3D" id="1.10.1670.10">
    <property type="entry name" value="Helix-hairpin-Helix base-excision DNA repair enzymes (C-terminal)"/>
    <property type="match status" value="1"/>
</dbReference>
<evidence type="ECO:0000256" key="5">
    <source>
        <dbReference type="ARBA" id="ARBA00022679"/>
    </source>
</evidence>
<dbReference type="InterPro" id="IPR023170">
    <property type="entry name" value="HhH_base_excis_C"/>
</dbReference>
<dbReference type="PROSITE" id="PS00041">
    <property type="entry name" value="HTH_ARAC_FAMILY_1"/>
    <property type="match status" value="1"/>
</dbReference>